<dbReference type="AlphaFoldDB" id="A0AAV5V3S4"/>
<reference evidence="2" key="1">
    <citation type="submission" date="2023-10" db="EMBL/GenBank/DDBJ databases">
        <title>Genome assembly of Pristionchus species.</title>
        <authorList>
            <person name="Yoshida K."/>
            <person name="Sommer R.J."/>
        </authorList>
    </citation>
    <scope>NUCLEOTIDE SEQUENCE</scope>
    <source>
        <strain evidence="2">RS5133</strain>
    </source>
</reference>
<sequence length="241" mass="27193">FQKDNLLEFLLTHECVSSTEHRRLILKSFYYPREPAHIYQPVVPTYQPIAAVPDYSNQQQVARPTTFMMINHQQWVPPQQNNFAPATNESTVTMQHPACTEYAMRPNFQPTAADSGYGTDDDHPTTSNQQRWAPQQETFAPGCHGSTVPMQPAQMYNNDTMRQNYHPTGYDRGYGCTGLSTNQLSSRNESSFSQIPINNSSIVMESSLTSYFGQHNPPGQDLPKINPDDVDRLTLVDCANS</sequence>
<gene>
    <name evidence="2" type="ORF">PFISCL1PPCAC_3831</name>
</gene>
<keyword evidence="3" id="KW-1185">Reference proteome</keyword>
<evidence type="ECO:0000313" key="3">
    <source>
        <dbReference type="Proteomes" id="UP001432322"/>
    </source>
</evidence>
<accession>A0AAV5V3S4</accession>
<dbReference type="Proteomes" id="UP001432322">
    <property type="component" value="Unassembled WGS sequence"/>
</dbReference>
<feature type="region of interest" description="Disordered" evidence="1">
    <location>
        <begin position="109"/>
        <end position="131"/>
    </location>
</feature>
<comment type="caution">
    <text evidence="2">The sequence shown here is derived from an EMBL/GenBank/DDBJ whole genome shotgun (WGS) entry which is preliminary data.</text>
</comment>
<evidence type="ECO:0000256" key="1">
    <source>
        <dbReference type="SAM" id="MobiDB-lite"/>
    </source>
</evidence>
<feature type="non-terminal residue" evidence="2">
    <location>
        <position position="1"/>
    </location>
</feature>
<name>A0AAV5V3S4_9BILA</name>
<evidence type="ECO:0000313" key="2">
    <source>
        <dbReference type="EMBL" id="GMT12534.1"/>
    </source>
</evidence>
<organism evidence="2 3">
    <name type="scientific">Pristionchus fissidentatus</name>
    <dbReference type="NCBI Taxonomy" id="1538716"/>
    <lineage>
        <taxon>Eukaryota</taxon>
        <taxon>Metazoa</taxon>
        <taxon>Ecdysozoa</taxon>
        <taxon>Nematoda</taxon>
        <taxon>Chromadorea</taxon>
        <taxon>Rhabditida</taxon>
        <taxon>Rhabditina</taxon>
        <taxon>Diplogasteromorpha</taxon>
        <taxon>Diplogasteroidea</taxon>
        <taxon>Neodiplogasteridae</taxon>
        <taxon>Pristionchus</taxon>
    </lineage>
</organism>
<dbReference type="EMBL" id="BTSY01000001">
    <property type="protein sequence ID" value="GMT12534.1"/>
    <property type="molecule type" value="Genomic_DNA"/>
</dbReference>
<proteinExistence type="predicted"/>
<protein>
    <submittedName>
        <fullName evidence="2">Uncharacterized protein</fullName>
    </submittedName>
</protein>